<keyword evidence="4" id="KW-0964">Secreted</keyword>
<dbReference type="InterPro" id="IPR018161">
    <property type="entry name" value="Wnt_CS"/>
</dbReference>
<dbReference type="PROSITE" id="PS00246">
    <property type="entry name" value="WNT1"/>
    <property type="match status" value="1"/>
</dbReference>
<keyword evidence="8" id="KW-0325">Glycoprotein</keyword>
<organism evidence="11 12">
    <name type="scientific">Cichlidogyrus casuarinus</name>
    <dbReference type="NCBI Taxonomy" id="1844966"/>
    <lineage>
        <taxon>Eukaryota</taxon>
        <taxon>Metazoa</taxon>
        <taxon>Spiralia</taxon>
        <taxon>Lophotrochozoa</taxon>
        <taxon>Platyhelminthes</taxon>
        <taxon>Monogenea</taxon>
        <taxon>Monopisthocotylea</taxon>
        <taxon>Dactylogyridea</taxon>
        <taxon>Ancyrocephalidae</taxon>
        <taxon>Cichlidogyrus</taxon>
    </lineage>
</organism>
<sequence>MIAPKPLCLRETGLSHSQIRLCQRHFDHMPVISVGAKIGIEECHERFKFRQWNCSSIGESVAFGPEINIGSREAGFAHAISAAGVVHALARSCKESRLKSCSCGNDERPTQLHRDWIWGGCGDNIKYGYQFAKKFIDIRETEKSASLQSVYRSAHVSCKCHGISGSCSLRTCWTQLAPFSKVGQYLQDKYDSSIQVGFNRPGTMLKRSRRDAPRITSEDLIYLEDSPDYCRMDQVTGKTATSGRECLLDGSSSESCESLCCGRGFLTHSRIVSEKCHCRFHWCCEVECQTCQRVERYHICN</sequence>
<keyword evidence="7" id="KW-1015">Disulfide bond</keyword>
<keyword evidence="5" id="KW-0272">Extracellular matrix</keyword>
<evidence type="ECO:0000256" key="1">
    <source>
        <dbReference type="ARBA" id="ARBA00004498"/>
    </source>
</evidence>
<evidence type="ECO:0000256" key="10">
    <source>
        <dbReference type="RuleBase" id="RU003500"/>
    </source>
</evidence>
<dbReference type="PANTHER" id="PTHR12027:SF77">
    <property type="entry name" value="PROTEIN WNT-5"/>
    <property type="match status" value="1"/>
</dbReference>
<dbReference type="GO" id="GO:0016055">
    <property type="term" value="P:Wnt signaling pathway"/>
    <property type="evidence" value="ECO:0007669"/>
    <property type="project" value="UniProtKB-KW"/>
</dbReference>
<dbReference type="FunFam" id="3.30.2460.20:FF:000001">
    <property type="entry name" value="Wnt homolog"/>
    <property type="match status" value="1"/>
</dbReference>
<dbReference type="EMBL" id="JBJKFK010001077">
    <property type="protein sequence ID" value="KAL3314166.1"/>
    <property type="molecule type" value="Genomic_DNA"/>
</dbReference>
<dbReference type="SMART" id="SM00097">
    <property type="entry name" value="WNT1"/>
    <property type="match status" value="1"/>
</dbReference>
<dbReference type="PANTHER" id="PTHR12027">
    <property type="entry name" value="WNT RELATED"/>
    <property type="match status" value="1"/>
</dbReference>
<evidence type="ECO:0000256" key="3">
    <source>
        <dbReference type="ARBA" id="ARBA00022473"/>
    </source>
</evidence>
<evidence type="ECO:0000256" key="6">
    <source>
        <dbReference type="ARBA" id="ARBA00022687"/>
    </source>
</evidence>
<keyword evidence="6 10" id="KW-0879">Wnt signaling pathway</keyword>
<keyword evidence="3 10" id="KW-0217">Developmental protein</keyword>
<evidence type="ECO:0000256" key="9">
    <source>
        <dbReference type="ARBA" id="ARBA00023288"/>
    </source>
</evidence>
<evidence type="ECO:0000256" key="7">
    <source>
        <dbReference type="ARBA" id="ARBA00023157"/>
    </source>
</evidence>
<comment type="function">
    <text evidence="10">Ligand for members of the frizzled family of seven transmembrane receptors.</text>
</comment>
<keyword evidence="9" id="KW-0449">Lipoprotein</keyword>
<comment type="similarity">
    <text evidence="2 10">Belongs to the Wnt family.</text>
</comment>
<evidence type="ECO:0000256" key="2">
    <source>
        <dbReference type="ARBA" id="ARBA00005683"/>
    </source>
</evidence>
<evidence type="ECO:0000313" key="12">
    <source>
        <dbReference type="Proteomes" id="UP001626550"/>
    </source>
</evidence>
<dbReference type="Proteomes" id="UP001626550">
    <property type="component" value="Unassembled WGS sequence"/>
</dbReference>
<dbReference type="PRINTS" id="PR01349">
    <property type="entry name" value="WNTPROTEIN"/>
</dbReference>
<evidence type="ECO:0000256" key="5">
    <source>
        <dbReference type="ARBA" id="ARBA00022530"/>
    </source>
</evidence>
<name>A0ABD2Q7G8_9PLAT</name>
<comment type="caution">
    <text evidence="11">The sequence shown here is derived from an EMBL/GenBank/DDBJ whole genome shotgun (WGS) entry which is preliminary data.</text>
</comment>
<accession>A0ABD2Q7G8</accession>
<dbReference type="AlphaFoldDB" id="A0ABD2Q7G8"/>
<evidence type="ECO:0000256" key="4">
    <source>
        <dbReference type="ARBA" id="ARBA00022525"/>
    </source>
</evidence>
<evidence type="ECO:0000313" key="11">
    <source>
        <dbReference type="EMBL" id="KAL3314166.1"/>
    </source>
</evidence>
<keyword evidence="12" id="KW-1185">Reference proteome</keyword>
<reference evidence="11 12" key="1">
    <citation type="submission" date="2024-11" db="EMBL/GenBank/DDBJ databases">
        <title>Adaptive evolution of stress response genes in parasites aligns with host niche diversity.</title>
        <authorList>
            <person name="Hahn C."/>
            <person name="Resl P."/>
        </authorList>
    </citation>
    <scope>NUCLEOTIDE SEQUENCE [LARGE SCALE GENOMIC DNA]</scope>
    <source>
        <strain evidence="11">EGGRZ-B1_66</strain>
        <tissue evidence="11">Body</tissue>
    </source>
</reference>
<dbReference type="InterPro" id="IPR043158">
    <property type="entry name" value="Wnt_C"/>
</dbReference>
<protein>
    <recommendedName>
        <fullName evidence="10">Protein Wnt</fullName>
    </recommendedName>
</protein>
<proteinExistence type="inferred from homology"/>
<evidence type="ECO:0000256" key="8">
    <source>
        <dbReference type="ARBA" id="ARBA00023180"/>
    </source>
</evidence>
<dbReference type="InterPro" id="IPR005817">
    <property type="entry name" value="Wnt"/>
</dbReference>
<gene>
    <name evidence="11" type="primary">WNT5A</name>
    <name evidence="11" type="ORF">Ciccas_007220</name>
</gene>
<comment type="subcellular location">
    <subcellularLocation>
        <location evidence="1 10">Secreted</location>
        <location evidence="1 10">Extracellular space</location>
        <location evidence="1 10">Extracellular matrix</location>
    </subcellularLocation>
</comment>
<dbReference type="Gene3D" id="3.30.2460.20">
    <property type="match status" value="1"/>
</dbReference>
<dbReference type="Pfam" id="PF00110">
    <property type="entry name" value="wnt"/>
    <property type="match status" value="1"/>
</dbReference>